<keyword evidence="2" id="KW-1185">Reference proteome</keyword>
<accession>A0A8J2YGN3</accession>
<dbReference type="Proteomes" id="UP000602745">
    <property type="component" value="Unassembled WGS sequence"/>
</dbReference>
<dbReference type="RefSeq" id="WP_188408786.1">
    <property type="nucleotide sequence ID" value="NZ_BMCP01000001.1"/>
</dbReference>
<proteinExistence type="predicted"/>
<protein>
    <submittedName>
        <fullName evidence="1">Uncharacterized protein</fullName>
    </submittedName>
</protein>
<reference evidence="1" key="1">
    <citation type="journal article" date="2014" name="Int. J. Syst. Evol. Microbiol.">
        <title>Complete genome sequence of Corynebacterium casei LMG S-19264T (=DSM 44701T), isolated from a smear-ripened cheese.</title>
        <authorList>
            <consortium name="US DOE Joint Genome Institute (JGI-PGF)"/>
            <person name="Walter F."/>
            <person name="Albersmeier A."/>
            <person name="Kalinowski J."/>
            <person name="Ruckert C."/>
        </authorList>
    </citation>
    <scope>NUCLEOTIDE SEQUENCE</scope>
    <source>
        <strain evidence="1">CCM 7684</strain>
    </source>
</reference>
<comment type="caution">
    <text evidence="1">The sequence shown here is derived from an EMBL/GenBank/DDBJ whole genome shotgun (WGS) entry which is preliminary data.</text>
</comment>
<gene>
    <name evidence="1" type="ORF">GCM10007276_12400</name>
</gene>
<sequence>MFIVQNQAGSLVEIQPGSTITSSGARHPWMITELWPDDELEAINVWRVSPAKVPDGKIVTGYTFVMGEDGPEQVLDLADAPAPDCVSAFQARSALRLAGLLDAVETAINSADEQTQDAWEYAVEFRRDSPTIASMAATLGLSDQEVDDLFTAAAQITA</sequence>
<dbReference type="EMBL" id="BMCP01000001">
    <property type="protein sequence ID" value="GGE36423.1"/>
    <property type="molecule type" value="Genomic_DNA"/>
</dbReference>
<organism evidence="1 2">
    <name type="scientific">Agaricicola taiwanensis</name>
    <dbReference type="NCBI Taxonomy" id="591372"/>
    <lineage>
        <taxon>Bacteria</taxon>
        <taxon>Pseudomonadati</taxon>
        <taxon>Pseudomonadota</taxon>
        <taxon>Alphaproteobacteria</taxon>
        <taxon>Rhodobacterales</taxon>
        <taxon>Paracoccaceae</taxon>
        <taxon>Agaricicola</taxon>
    </lineage>
</organism>
<evidence type="ECO:0000313" key="1">
    <source>
        <dbReference type="EMBL" id="GGE36423.1"/>
    </source>
</evidence>
<dbReference type="AlphaFoldDB" id="A0A8J2YGN3"/>
<name>A0A8J2YGN3_9RHOB</name>
<reference evidence="1" key="2">
    <citation type="submission" date="2020-09" db="EMBL/GenBank/DDBJ databases">
        <authorList>
            <person name="Sun Q."/>
            <person name="Sedlacek I."/>
        </authorList>
    </citation>
    <scope>NUCLEOTIDE SEQUENCE</scope>
    <source>
        <strain evidence="1">CCM 7684</strain>
    </source>
</reference>
<evidence type="ECO:0000313" key="2">
    <source>
        <dbReference type="Proteomes" id="UP000602745"/>
    </source>
</evidence>